<protein>
    <recommendedName>
        <fullName evidence="1">LRAT domain-containing protein</fullName>
    </recommendedName>
</protein>
<name>A0A814DJS4_9BILA</name>
<accession>A0A814DJS4</accession>
<dbReference type="Proteomes" id="UP000677228">
    <property type="component" value="Unassembled WGS sequence"/>
</dbReference>
<dbReference type="EMBL" id="CAJNOK010004305">
    <property type="protein sequence ID" value="CAF0933228.1"/>
    <property type="molecule type" value="Genomic_DNA"/>
</dbReference>
<dbReference type="OrthoDB" id="10005420at2759"/>
<dbReference type="EMBL" id="CAJOBC010002406">
    <property type="protein sequence ID" value="CAF3731600.1"/>
    <property type="molecule type" value="Genomic_DNA"/>
</dbReference>
<reference evidence="3" key="1">
    <citation type="submission" date="2021-02" db="EMBL/GenBank/DDBJ databases">
        <authorList>
            <person name="Nowell W R."/>
        </authorList>
    </citation>
    <scope>NUCLEOTIDE SEQUENCE</scope>
</reference>
<organism evidence="3 6">
    <name type="scientific">Didymodactylos carnosus</name>
    <dbReference type="NCBI Taxonomy" id="1234261"/>
    <lineage>
        <taxon>Eukaryota</taxon>
        <taxon>Metazoa</taxon>
        <taxon>Spiralia</taxon>
        <taxon>Gnathifera</taxon>
        <taxon>Rotifera</taxon>
        <taxon>Eurotatoria</taxon>
        <taxon>Bdelloidea</taxon>
        <taxon>Philodinida</taxon>
        <taxon>Philodinidae</taxon>
        <taxon>Didymodactylos</taxon>
    </lineage>
</organism>
<keyword evidence="6" id="KW-1185">Reference proteome</keyword>
<sequence length="214" mass="24237">MDFLPVLVEKYNLDLQPSHSERIDVQSADTLLYPGAHIAASIRHEHFHHGIVIDPAAPDISIMHLWGRNKNVGRVQMTTMPIFLAGNVDNLGKKTRELYLVNYDGDTYEKQKETVKVAKELLEKADDIVYDLATLNCESFACFCRTGRWDSEQVTKIKHLLKDKLQEIFQEVEDANIKDGQGIISLINAILTDVLSPTDKEVLVQLLEKYSSSL</sequence>
<dbReference type="Gene3D" id="3.90.1720.10">
    <property type="entry name" value="endopeptidase domain like (from Nostoc punctiforme)"/>
    <property type="match status" value="1"/>
</dbReference>
<dbReference type="EMBL" id="CAJNOQ010002406">
    <property type="protein sequence ID" value="CAF0956649.1"/>
    <property type="molecule type" value="Genomic_DNA"/>
</dbReference>
<comment type="caution">
    <text evidence="3">The sequence shown here is derived from an EMBL/GenBank/DDBJ whole genome shotgun (WGS) entry which is preliminary data.</text>
</comment>
<dbReference type="Proteomes" id="UP000663829">
    <property type="component" value="Unassembled WGS sequence"/>
</dbReference>
<dbReference type="Proteomes" id="UP000681722">
    <property type="component" value="Unassembled WGS sequence"/>
</dbReference>
<dbReference type="Pfam" id="PF04970">
    <property type="entry name" value="LRAT"/>
    <property type="match status" value="1"/>
</dbReference>
<dbReference type="EMBL" id="CAJOBA010004307">
    <property type="protein sequence ID" value="CAF3709312.1"/>
    <property type="molecule type" value="Genomic_DNA"/>
</dbReference>
<evidence type="ECO:0000313" key="5">
    <source>
        <dbReference type="EMBL" id="CAF3731600.1"/>
    </source>
</evidence>
<gene>
    <name evidence="3" type="ORF">GPM918_LOCUS11533</name>
    <name evidence="2" type="ORF">OVA965_LOCUS11247</name>
    <name evidence="5" type="ORF">SRO942_LOCUS11534</name>
    <name evidence="4" type="ORF">TMI583_LOCUS11243</name>
</gene>
<dbReference type="Proteomes" id="UP000682733">
    <property type="component" value="Unassembled WGS sequence"/>
</dbReference>
<evidence type="ECO:0000313" key="6">
    <source>
        <dbReference type="Proteomes" id="UP000663829"/>
    </source>
</evidence>
<evidence type="ECO:0000259" key="1">
    <source>
        <dbReference type="Pfam" id="PF04970"/>
    </source>
</evidence>
<feature type="domain" description="LRAT" evidence="1">
    <location>
        <begin position="42"/>
        <end position="148"/>
    </location>
</feature>
<dbReference type="InterPro" id="IPR007053">
    <property type="entry name" value="LRAT_dom"/>
</dbReference>
<dbReference type="AlphaFoldDB" id="A0A814DJS4"/>
<evidence type="ECO:0000313" key="4">
    <source>
        <dbReference type="EMBL" id="CAF3709312.1"/>
    </source>
</evidence>
<evidence type="ECO:0000313" key="2">
    <source>
        <dbReference type="EMBL" id="CAF0933228.1"/>
    </source>
</evidence>
<evidence type="ECO:0000313" key="3">
    <source>
        <dbReference type="EMBL" id="CAF0956649.1"/>
    </source>
</evidence>
<proteinExistence type="predicted"/>